<keyword evidence="2" id="KW-1185">Reference proteome</keyword>
<comment type="caution">
    <text evidence="1">The sequence shown here is derived from an EMBL/GenBank/DDBJ whole genome shotgun (WGS) entry which is preliminary data.</text>
</comment>
<evidence type="ECO:0000313" key="2">
    <source>
        <dbReference type="Proteomes" id="UP001314170"/>
    </source>
</evidence>
<proteinExistence type="predicted"/>
<gene>
    <name evidence="1" type="ORF">DCAF_LOCUS3700</name>
</gene>
<protein>
    <submittedName>
        <fullName evidence="1">Uncharacterized protein</fullName>
    </submittedName>
</protein>
<name>A0AAV1R0E6_9ROSI</name>
<evidence type="ECO:0000313" key="1">
    <source>
        <dbReference type="EMBL" id="CAK7326005.1"/>
    </source>
</evidence>
<organism evidence="1 2">
    <name type="scientific">Dovyalis caffra</name>
    <dbReference type="NCBI Taxonomy" id="77055"/>
    <lineage>
        <taxon>Eukaryota</taxon>
        <taxon>Viridiplantae</taxon>
        <taxon>Streptophyta</taxon>
        <taxon>Embryophyta</taxon>
        <taxon>Tracheophyta</taxon>
        <taxon>Spermatophyta</taxon>
        <taxon>Magnoliopsida</taxon>
        <taxon>eudicotyledons</taxon>
        <taxon>Gunneridae</taxon>
        <taxon>Pentapetalae</taxon>
        <taxon>rosids</taxon>
        <taxon>fabids</taxon>
        <taxon>Malpighiales</taxon>
        <taxon>Salicaceae</taxon>
        <taxon>Flacourtieae</taxon>
        <taxon>Dovyalis</taxon>
    </lineage>
</organism>
<sequence>MIEMVEMYNGYGLTSIDIFVESTIVRPSFDIIGDEVVVENHNSPLHYNEDMNEDGDINEEFSFNGNGVMACHDPIITHNVVVVVHDHNYDDGYLVEGDEYEDFDDNAYDDLEVDGLWVKLVNVDKKDEGRANNEDNKVN</sequence>
<reference evidence="1 2" key="1">
    <citation type="submission" date="2024-01" db="EMBL/GenBank/DDBJ databases">
        <authorList>
            <person name="Waweru B."/>
        </authorList>
    </citation>
    <scope>NUCLEOTIDE SEQUENCE [LARGE SCALE GENOMIC DNA]</scope>
</reference>
<dbReference type="AlphaFoldDB" id="A0AAV1R0E6"/>
<dbReference type="EMBL" id="CAWUPB010000850">
    <property type="protein sequence ID" value="CAK7326005.1"/>
    <property type="molecule type" value="Genomic_DNA"/>
</dbReference>
<dbReference type="Proteomes" id="UP001314170">
    <property type="component" value="Unassembled WGS sequence"/>
</dbReference>
<accession>A0AAV1R0E6</accession>